<reference evidence="5 6" key="1">
    <citation type="journal article" date="2017" name="Gigascience">
        <title>Genome sequence of the small brown planthopper, Laodelphax striatellus.</title>
        <authorList>
            <person name="Zhu J."/>
            <person name="Jiang F."/>
            <person name="Wang X."/>
            <person name="Yang P."/>
            <person name="Bao Y."/>
            <person name="Zhao W."/>
            <person name="Wang W."/>
            <person name="Lu H."/>
            <person name="Wang Q."/>
            <person name="Cui N."/>
            <person name="Li J."/>
            <person name="Chen X."/>
            <person name="Luo L."/>
            <person name="Yu J."/>
            <person name="Kang L."/>
            <person name="Cui F."/>
        </authorList>
    </citation>
    <scope>NUCLEOTIDE SEQUENCE [LARGE SCALE GENOMIC DNA]</scope>
    <source>
        <strain evidence="5">Lst14</strain>
    </source>
</reference>
<evidence type="ECO:0000256" key="2">
    <source>
        <dbReference type="PIRSR" id="PIRSR605511-1"/>
    </source>
</evidence>
<feature type="domain" description="SMP-30/Gluconolactonase/LRE-like region" evidence="4">
    <location>
        <begin position="324"/>
        <end position="586"/>
    </location>
</feature>
<dbReference type="OrthoDB" id="423498at2759"/>
<protein>
    <recommendedName>
        <fullName evidence="4">SMP-30/Gluconolactonase/LRE-like region domain-containing protein</fullName>
    </recommendedName>
</protein>
<dbReference type="EMBL" id="QKKF02022574">
    <property type="protein sequence ID" value="RZF38355.1"/>
    <property type="molecule type" value="Genomic_DNA"/>
</dbReference>
<dbReference type="Proteomes" id="UP000291343">
    <property type="component" value="Unassembled WGS sequence"/>
</dbReference>
<evidence type="ECO:0000256" key="3">
    <source>
        <dbReference type="PIRSR" id="PIRSR605511-2"/>
    </source>
</evidence>
<dbReference type="InterPro" id="IPR011042">
    <property type="entry name" value="6-blade_b-propeller_TolB-like"/>
</dbReference>
<dbReference type="PANTHER" id="PTHR10907:SF66">
    <property type="entry name" value="MIP34848P1-RELATED"/>
    <property type="match status" value="1"/>
</dbReference>
<proteinExistence type="inferred from homology"/>
<evidence type="ECO:0000256" key="1">
    <source>
        <dbReference type="ARBA" id="ARBA00008853"/>
    </source>
</evidence>
<dbReference type="GO" id="GO:0019853">
    <property type="term" value="P:L-ascorbic acid biosynthetic process"/>
    <property type="evidence" value="ECO:0007669"/>
    <property type="project" value="TreeGrafter"/>
</dbReference>
<organism evidence="5 6">
    <name type="scientific">Laodelphax striatellus</name>
    <name type="common">Small brown planthopper</name>
    <name type="synonym">Delphax striatella</name>
    <dbReference type="NCBI Taxonomy" id="195883"/>
    <lineage>
        <taxon>Eukaryota</taxon>
        <taxon>Metazoa</taxon>
        <taxon>Ecdysozoa</taxon>
        <taxon>Arthropoda</taxon>
        <taxon>Hexapoda</taxon>
        <taxon>Insecta</taxon>
        <taxon>Pterygota</taxon>
        <taxon>Neoptera</taxon>
        <taxon>Paraneoptera</taxon>
        <taxon>Hemiptera</taxon>
        <taxon>Auchenorrhyncha</taxon>
        <taxon>Fulgoroidea</taxon>
        <taxon>Delphacidae</taxon>
        <taxon>Criomorphinae</taxon>
        <taxon>Laodelphax</taxon>
    </lineage>
</organism>
<dbReference type="STRING" id="195883.A0A482WXU8"/>
<dbReference type="GO" id="GO:0004341">
    <property type="term" value="F:gluconolactonase activity"/>
    <property type="evidence" value="ECO:0007669"/>
    <property type="project" value="TreeGrafter"/>
</dbReference>
<dbReference type="Pfam" id="PF08450">
    <property type="entry name" value="SGL"/>
    <property type="match status" value="5"/>
</dbReference>
<feature type="binding site" evidence="3">
    <location>
        <position position="110"/>
    </location>
    <ligand>
        <name>substrate</name>
    </ligand>
</feature>
<feature type="active site" description="Proton donor/acceptor" evidence="2">
    <location>
        <position position="217"/>
    </location>
</feature>
<feature type="domain" description="SMP-30/Gluconolactonase/LRE-like region" evidence="4">
    <location>
        <begin position="634"/>
        <end position="898"/>
    </location>
</feature>
<dbReference type="SUPFAM" id="SSF63829">
    <property type="entry name" value="Calcium-dependent phosphotriesterase"/>
    <property type="match status" value="5"/>
</dbReference>
<evidence type="ECO:0000313" key="6">
    <source>
        <dbReference type="Proteomes" id="UP000291343"/>
    </source>
</evidence>
<sequence>MASYKVSPITCPLNLAKGPHWDASTETLYCVDIFKGTVHSYKPSTCQFSTATVGDGKSAMAVIVPVTGEKDKFLVSMKNDVATICWNGLSEKTSKPEIVASAEPADNNNRLNNGKVDPCGRLWAGTTGRRLHPTELEFEEDVGSLYCFEKCGKVSKKLENITISNGLEWSEDLKKFFYVDSYRYNVMAYDYDNATGNICNGKEIFKTKENCVPGLLDAMAIDTAGRLYIANYVGAQVVVIDSHTGKLVQKIPIPAEEVTSCAFGGPNLDILYVTTGNTNPSPQHPIAGRIFQVTGLGAKGYAGRSVVLNDVKVEHLSDIPLKQGTSLSWNANEKALFYTDYSSAKIYSYKPSSKTLSSTNIAKGEGSTFLLPIVGRKESFLIGQKNSIASVRWDGMDSSSTSVPEILATLPREEKENTIMSGKVDQHGQIWIGTALKSVTMSNLDTANNLGTVYQLSNNCREVTKQLESVGFPRDYEWSADGRLIYFIDSTRQIVEAFDLNSKTGLIASLNSRNVFSLSGSENLGYMNSLTIDKNDKLYITVHPVGQVLVVNPENGDVLNRIIIPDSEVVACTFGGIHLDVLFVITNNSAKESENSGKLFQVFNLGCQGYPARGALLDVSLKVEQLVGGFWQPRGIRWSANNASLQFADSTKGTINNFCPLSRKLTSVTIGKSGELTGFILPIAGQKDVYAISVEMDVLIAKWDNESSEISSPVVLAKLSNYESFNSSGQSWICCGNVDHRGNLWAGTTEIKHPDNMIDNSNQNIGQIYCVQKNHQVTKKIVDLSLPSGFVWSADGRKLFYIDSFQFTIQVSDYNEDSRVLTNCKELFYLLDHKIPGFLGGITIDTNGMLYAANYFGSQVLVIDSVTGKLFRTIKIPTSEVVDCTFGGHKMDTLYVLTGSTESKQNGSLYQVTNIGAAGYPPRSVIMENSIRTEPVTPALTYGKGAFWDEDEQLLYFCDSSQGTVHSYNPVTGRFVTAKVFGGTTSTESSDLLLQSGEGSLYCLDRFKIVEKFTAVAKVSGIEWSSDHKKLFLIDTIKSRVESYDYNEKSSSVSNGKVIYKLAQLKRGILYSMTIDMENTLYICNNYGNQILMIDSVRGNLLRTITIPATEILSCAFGGSDLKTLYVTTGNTNPSSEFSHAGSVFAIENLGVRGVPPRKFIMDESIGAEPVTNAFTCASGPHWDADRQLLYFVAKQGATPLFCCYSPATSRSCSAIVGNGIHTPAMLIPVTNQKDAFIVSISNQLAIVTWDGVSRRTSDPCFIAECDMQQNAKRLSVGKVDPQGRLWSGATCNKYPSETIREAEKVDEPFQNEVKLENQTKLLEPTAFSNGLEWSVDRKKFYYVDSLKFELDCFDFDPPSGLISNKKCIFKLEDHNLPGSLDAITIDIDGNLYIANNMVSQILVINPENGALVSKIPIPATEVTGCCFGGANLDILYVTTGQYGSCLRESQPHAGKIFEVKHLGAQGLPGRSVTL</sequence>
<dbReference type="GO" id="GO:0005509">
    <property type="term" value="F:calcium ion binding"/>
    <property type="evidence" value="ECO:0007669"/>
    <property type="project" value="TreeGrafter"/>
</dbReference>
<evidence type="ECO:0000313" key="5">
    <source>
        <dbReference type="EMBL" id="RZF38355.1"/>
    </source>
</evidence>
<name>A0A482WXU8_LAOST</name>
<comment type="cofactor">
    <cofactor evidence="3">
        <name>Zn(2+)</name>
        <dbReference type="ChEBI" id="CHEBI:29105"/>
    </cofactor>
    <text evidence="3">Binds 1 divalent metal cation per subunit.</text>
</comment>
<keyword evidence="3" id="KW-0479">Metal-binding</keyword>
<dbReference type="InterPro" id="IPR005511">
    <property type="entry name" value="SMP-30"/>
</dbReference>
<keyword evidence="3" id="KW-0862">Zinc</keyword>
<keyword evidence="6" id="KW-1185">Reference proteome</keyword>
<feature type="binding site" evidence="3">
    <location>
        <position position="112"/>
    </location>
    <ligand>
        <name>substrate</name>
    </ligand>
</feature>
<dbReference type="InterPro" id="IPR013658">
    <property type="entry name" value="SGL"/>
</dbReference>
<comment type="caution">
    <text evidence="5">The sequence shown here is derived from an EMBL/GenBank/DDBJ whole genome shotgun (WGS) entry which is preliminary data.</text>
</comment>
<feature type="binding site" evidence="3">
    <location>
        <position position="217"/>
    </location>
    <ligand>
        <name>a divalent metal cation</name>
        <dbReference type="ChEBI" id="CHEBI:60240"/>
    </ligand>
</feature>
<accession>A0A482WXU8</accession>
<feature type="domain" description="SMP-30/Gluconolactonase/LRE-like region" evidence="4">
    <location>
        <begin position="1178"/>
        <end position="1441"/>
    </location>
</feature>
<evidence type="ECO:0000259" key="4">
    <source>
        <dbReference type="Pfam" id="PF08450"/>
    </source>
</evidence>
<comment type="similarity">
    <text evidence="1">Belongs to the SMP-30/CGR1 family.</text>
</comment>
<dbReference type="Gene3D" id="2.120.10.30">
    <property type="entry name" value="TolB, C-terminal domain"/>
    <property type="match status" value="5"/>
</dbReference>
<gene>
    <name evidence="5" type="ORF">LSTR_LSTR011878</name>
</gene>
<feature type="domain" description="SMP-30/Gluconolactonase/LRE-like region" evidence="4">
    <location>
        <begin position="997"/>
        <end position="1130"/>
    </location>
</feature>
<feature type="binding site" evidence="3">
    <location>
        <position position="165"/>
    </location>
    <ligand>
        <name>a divalent metal cation</name>
        <dbReference type="ChEBI" id="CHEBI:60240"/>
    </ligand>
</feature>
<dbReference type="InParanoid" id="A0A482WXU8"/>
<dbReference type="PANTHER" id="PTHR10907">
    <property type="entry name" value="REGUCALCIN"/>
    <property type="match status" value="1"/>
</dbReference>
<dbReference type="PRINTS" id="PR01790">
    <property type="entry name" value="SMP30FAMILY"/>
</dbReference>
<feature type="domain" description="SMP-30/Gluconolactonase/LRE-like region" evidence="4">
    <location>
        <begin position="15"/>
        <end position="276"/>
    </location>
</feature>